<dbReference type="InterPro" id="IPR005813">
    <property type="entry name" value="Ribosomal_bL20"/>
</dbReference>
<dbReference type="Proteomes" id="UP000179013">
    <property type="component" value="Unassembled WGS sequence"/>
</dbReference>
<dbReference type="PANTHER" id="PTHR10986">
    <property type="entry name" value="39S RIBOSOMAL PROTEIN L20"/>
    <property type="match status" value="1"/>
</dbReference>
<dbReference type="AlphaFoldDB" id="A0A1F7X9V2"/>
<keyword evidence="3 6" id="KW-0694">RNA-binding</keyword>
<evidence type="ECO:0000256" key="2">
    <source>
        <dbReference type="ARBA" id="ARBA00022730"/>
    </source>
</evidence>
<dbReference type="Pfam" id="PF00453">
    <property type="entry name" value="Ribosomal_L20"/>
    <property type="match status" value="1"/>
</dbReference>
<dbReference type="InterPro" id="IPR035566">
    <property type="entry name" value="Ribosomal_protein_bL20_C"/>
</dbReference>
<dbReference type="GO" id="GO:0003735">
    <property type="term" value="F:structural constituent of ribosome"/>
    <property type="evidence" value="ECO:0007669"/>
    <property type="project" value="InterPro"/>
</dbReference>
<dbReference type="GO" id="GO:0006412">
    <property type="term" value="P:translation"/>
    <property type="evidence" value="ECO:0007669"/>
    <property type="project" value="InterPro"/>
</dbReference>
<dbReference type="EMBL" id="MGFU01000052">
    <property type="protein sequence ID" value="OGM11800.1"/>
    <property type="molecule type" value="Genomic_DNA"/>
</dbReference>
<dbReference type="Gene3D" id="6.10.160.10">
    <property type="match status" value="1"/>
</dbReference>
<dbReference type="GO" id="GO:0005840">
    <property type="term" value="C:ribosome"/>
    <property type="evidence" value="ECO:0007669"/>
    <property type="project" value="UniProtKB-KW"/>
</dbReference>
<name>A0A1F7X9V2_9BACT</name>
<keyword evidence="4 6" id="KW-0689">Ribosomal protein</keyword>
<accession>A0A1F7X9V2</accession>
<evidence type="ECO:0000256" key="1">
    <source>
        <dbReference type="ARBA" id="ARBA00007698"/>
    </source>
</evidence>
<dbReference type="NCBIfam" id="TIGR01032">
    <property type="entry name" value="rplT_bact"/>
    <property type="match status" value="1"/>
</dbReference>
<dbReference type="PRINTS" id="PR00062">
    <property type="entry name" value="RIBOSOMALL20"/>
</dbReference>
<keyword evidence="5 6" id="KW-0687">Ribonucleoprotein</keyword>
<dbReference type="InterPro" id="IPR049946">
    <property type="entry name" value="RIBOSOMAL_L20_CS"/>
</dbReference>
<keyword evidence="2 6" id="KW-0699">rRNA-binding</keyword>
<dbReference type="GO" id="GO:1990904">
    <property type="term" value="C:ribonucleoprotein complex"/>
    <property type="evidence" value="ECO:0007669"/>
    <property type="project" value="UniProtKB-KW"/>
</dbReference>
<feature type="non-terminal residue" evidence="7">
    <location>
        <position position="1"/>
    </location>
</feature>
<dbReference type="FunFam" id="1.10.1900.20:FF:000001">
    <property type="entry name" value="50S ribosomal protein L20"/>
    <property type="match status" value="1"/>
</dbReference>
<evidence type="ECO:0000313" key="8">
    <source>
        <dbReference type="Proteomes" id="UP000179013"/>
    </source>
</evidence>
<gene>
    <name evidence="7" type="ORF">A2V80_01580</name>
</gene>
<evidence type="ECO:0000256" key="6">
    <source>
        <dbReference type="RuleBase" id="RU000560"/>
    </source>
</evidence>
<comment type="function">
    <text evidence="6">Binds directly to 23S ribosomal RNA and is necessary for the in vitro assembly process of the 50S ribosomal subunit. It is not involved in the protein synthesizing functions of that subunit.</text>
</comment>
<proteinExistence type="inferred from homology"/>
<comment type="similarity">
    <text evidence="1 6">Belongs to the bacterial ribosomal protein bL20 family.</text>
</comment>
<evidence type="ECO:0000256" key="4">
    <source>
        <dbReference type="ARBA" id="ARBA00022980"/>
    </source>
</evidence>
<dbReference type="Gene3D" id="1.10.1900.20">
    <property type="entry name" value="Ribosomal protein L20"/>
    <property type="match status" value="1"/>
</dbReference>
<dbReference type="SUPFAM" id="SSF74731">
    <property type="entry name" value="Ribosomal protein L20"/>
    <property type="match status" value="1"/>
</dbReference>
<dbReference type="PROSITE" id="PS00937">
    <property type="entry name" value="RIBOSOMAL_L20"/>
    <property type="match status" value="1"/>
</dbReference>
<protein>
    <recommendedName>
        <fullName evidence="6">50S ribosomal protein L20</fullName>
    </recommendedName>
</protein>
<evidence type="ECO:0000256" key="5">
    <source>
        <dbReference type="ARBA" id="ARBA00023274"/>
    </source>
</evidence>
<organism evidence="7 8">
    <name type="scientific">Candidatus Woesebacteria bacterium RBG_16_39_8b</name>
    <dbReference type="NCBI Taxonomy" id="1802482"/>
    <lineage>
        <taxon>Bacteria</taxon>
        <taxon>Candidatus Woeseibacteriota</taxon>
    </lineage>
</organism>
<reference evidence="7 8" key="1">
    <citation type="journal article" date="2016" name="Nat. Commun.">
        <title>Thousands of microbial genomes shed light on interconnected biogeochemical processes in an aquifer system.</title>
        <authorList>
            <person name="Anantharaman K."/>
            <person name="Brown C.T."/>
            <person name="Hug L.A."/>
            <person name="Sharon I."/>
            <person name="Castelle C.J."/>
            <person name="Probst A.J."/>
            <person name="Thomas B.C."/>
            <person name="Singh A."/>
            <person name="Wilkins M.J."/>
            <person name="Karaoz U."/>
            <person name="Brodie E.L."/>
            <person name="Williams K.H."/>
            <person name="Hubbard S.S."/>
            <person name="Banfield J.F."/>
        </authorList>
    </citation>
    <scope>NUCLEOTIDE SEQUENCE [LARGE SCALE GENOMIC DNA]</scope>
</reference>
<evidence type="ECO:0000313" key="7">
    <source>
        <dbReference type="EMBL" id="OGM11800.1"/>
    </source>
</evidence>
<dbReference type="GO" id="GO:0019843">
    <property type="term" value="F:rRNA binding"/>
    <property type="evidence" value="ECO:0007669"/>
    <property type="project" value="UniProtKB-KW"/>
</dbReference>
<sequence length="91" mass="10358">RNARSRRIKVATEAVLHAGQYAYSGRRLKKRDLRGIWINRISAFTKENGISYSVFINKLKGANIIINRKILADIAVNDKKAFTEIIKASQK</sequence>
<dbReference type="CDD" id="cd07026">
    <property type="entry name" value="Ribosomal_L20"/>
    <property type="match status" value="1"/>
</dbReference>
<comment type="caution">
    <text evidence="7">The sequence shown here is derived from an EMBL/GenBank/DDBJ whole genome shotgun (WGS) entry which is preliminary data.</text>
</comment>
<evidence type="ECO:0000256" key="3">
    <source>
        <dbReference type="ARBA" id="ARBA00022884"/>
    </source>
</evidence>